<dbReference type="CDD" id="cd00552">
    <property type="entry name" value="RaiA"/>
    <property type="match status" value="1"/>
</dbReference>
<dbReference type="GO" id="GO:0045900">
    <property type="term" value="P:negative regulation of translational elongation"/>
    <property type="evidence" value="ECO:0007669"/>
    <property type="project" value="TreeGrafter"/>
</dbReference>
<comment type="subunit">
    <text evidence="3">Interacts with 100S ribosomes.</text>
</comment>
<evidence type="ECO:0000256" key="1">
    <source>
        <dbReference type="ARBA" id="ARBA00022490"/>
    </source>
</evidence>
<dbReference type="InterPro" id="IPR034694">
    <property type="entry name" value="HPF_long/plastid"/>
</dbReference>
<reference evidence="5 6" key="1">
    <citation type="submission" date="2015-04" db="EMBL/GenBank/DDBJ databases">
        <title>Microcin producing Clostridium sp. JC272T.</title>
        <authorList>
            <person name="Jyothsna T."/>
            <person name="Sasikala C."/>
            <person name="Ramana C."/>
        </authorList>
    </citation>
    <scope>NUCLEOTIDE SEQUENCE [LARGE SCALE GENOMIC DNA]</scope>
    <source>
        <strain evidence="5 6">JC272</strain>
    </source>
</reference>
<dbReference type="AlphaFoldDB" id="A0A0M3DH81"/>
<keyword evidence="2 3" id="KW-0810">Translation regulation</keyword>
<keyword evidence="1 3" id="KW-0963">Cytoplasm</keyword>
<evidence type="ECO:0000256" key="2">
    <source>
        <dbReference type="ARBA" id="ARBA00022845"/>
    </source>
</evidence>
<dbReference type="SUPFAM" id="SSF69754">
    <property type="entry name" value="Ribosome binding protein Y (YfiA homologue)"/>
    <property type="match status" value="1"/>
</dbReference>
<dbReference type="OrthoDB" id="9794975at2"/>
<dbReference type="InterPro" id="IPR038416">
    <property type="entry name" value="Ribosom_S30AE_C_sf"/>
</dbReference>
<dbReference type="GO" id="GO:0022627">
    <property type="term" value="C:cytosolic small ribosomal subunit"/>
    <property type="evidence" value="ECO:0007669"/>
    <property type="project" value="TreeGrafter"/>
</dbReference>
<dbReference type="PANTHER" id="PTHR33231">
    <property type="entry name" value="30S RIBOSOMAL PROTEIN"/>
    <property type="match status" value="1"/>
</dbReference>
<evidence type="ECO:0000313" key="6">
    <source>
        <dbReference type="Proteomes" id="UP000034407"/>
    </source>
</evidence>
<evidence type="ECO:0000313" key="5">
    <source>
        <dbReference type="EMBL" id="KKY01950.1"/>
    </source>
</evidence>
<sequence>MKIKISGKQMQLTDAIKDSVEEKLERLDYYLHPETEVKVTVSAKKARQKVEVTIIPISGPIIRAEDTEENLYAAIDVVYDKLNTQLRKYKKRVQDKHQSNESIRFSHIEDLSEEELNDENENSIDISIKRNKKFNMKPMSPEEAVLQMDLLGHDFFIFTNTQTDDISIVYKRKNGGYGMIEQE</sequence>
<dbReference type="EMBL" id="LBBT01000137">
    <property type="protein sequence ID" value="KKY01950.1"/>
    <property type="molecule type" value="Genomic_DNA"/>
</dbReference>
<comment type="similarity">
    <text evidence="3">Belongs to the HPF/YfiA ribosome-associated protein family. Long HPF subfamily.</text>
</comment>
<dbReference type="Gene3D" id="3.30.160.100">
    <property type="entry name" value="Ribosome hibernation promotion factor-like"/>
    <property type="match status" value="1"/>
</dbReference>
<dbReference type="InterPro" id="IPR003489">
    <property type="entry name" value="RHF/RaiA"/>
</dbReference>
<comment type="subcellular location">
    <subcellularLocation>
        <location evidence="3">Cytoplasm</location>
    </subcellularLocation>
</comment>
<organism evidence="5 6">
    <name type="scientific">Paraclostridium benzoelyticum</name>
    <dbReference type="NCBI Taxonomy" id="1629550"/>
    <lineage>
        <taxon>Bacteria</taxon>
        <taxon>Bacillati</taxon>
        <taxon>Bacillota</taxon>
        <taxon>Clostridia</taxon>
        <taxon>Peptostreptococcales</taxon>
        <taxon>Peptostreptococcaceae</taxon>
        <taxon>Paraclostridium</taxon>
    </lineage>
</organism>
<evidence type="ECO:0000259" key="4">
    <source>
        <dbReference type="Pfam" id="PF16321"/>
    </source>
</evidence>
<dbReference type="NCBIfam" id="TIGR00741">
    <property type="entry name" value="yfiA"/>
    <property type="match status" value="1"/>
</dbReference>
<dbReference type="FunFam" id="3.30.505.50:FF:000001">
    <property type="entry name" value="Ribosome hibernation promoting factor"/>
    <property type="match status" value="1"/>
</dbReference>
<proteinExistence type="inferred from homology"/>
<comment type="caution">
    <text evidence="5">The sequence shown here is derived from an EMBL/GenBank/DDBJ whole genome shotgun (WGS) entry which is preliminary data.</text>
</comment>
<evidence type="ECO:0000256" key="3">
    <source>
        <dbReference type="HAMAP-Rule" id="MF_00839"/>
    </source>
</evidence>
<gene>
    <name evidence="3" type="primary">hpf</name>
    <name evidence="5" type="ORF">VN21_05960</name>
</gene>
<dbReference type="InterPro" id="IPR036567">
    <property type="entry name" value="RHF-like"/>
</dbReference>
<name>A0A0M3DH81_9FIRM</name>
<dbReference type="Pfam" id="PF02482">
    <property type="entry name" value="Ribosomal_S30AE"/>
    <property type="match status" value="1"/>
</dbReference>
<feature type="domain" description="Sigma 54 modulation/S30EA ribosomal protein C-terminal" evidence="4">
    <location>
        <begin position="128"/>
        <end position="178"/>
    </location>
</feature>
<dbReference type="Pfam" id="PF16321">
    <property type="entry name" value="Ribosom_S30AE_C"/>
    <property type="match status" value="1"/>
</dbReference>
<keyword evidence="6" id="KW-1185">Reference proteome</keyword>
<accession>A0A0M3DH81</accession>
<dbReference type="PANTHER" id="PTHR33231:SF1">
    <property type="entry name" value="30S RIBOSOMAL PROTEIN"/>
    <property type="match status" value="1"/>
</dbReference>
<dbReference type="PATRIC" id="fig|1629550.3.peg.643"/>
<protein>
    <recommendedName>
        <fullName evidence="3">Ribosome hibernation promoting factor</fullName>
        <shortName evidence="3">HPF</shortName>
    </recommendedName>
</protein>
<dbReference type="Proteomes" id="UP000034407">
    <property type="component" value="Unassembled WGS sequence"/>
</dbReference>
<dbReference type="InterPro" id="IPR032528">
    <property type="entry name" value="Ribosom_S30AE_C"/>
</dbReference>
<dbReference type="RefSeq" id="WP_046822477.1">
    <property type="nucleotide sequence ID" value="NZ_JBCLWQ010000002.1"/>
</dbReference>
<dbReference type="Gene3D" id="3.30.505.50">
    <property type="entry name" value="Sigma 54 modulation/S30EA ribosomal protein, C-terminal domain"/>
    <property type="match status" value="1"/>
</dbReference>
<dbReference type="GO" id="GO:0043024">
    <property type="term" value="F:ribosomal small subunit binding"/>
    <property type="evidence" value="ECO:0007669"/>
    <property type="project" value="TreeGrafter"/>
</dbReference>
<dbReference type="InterPro" id="IPR050574">
    <property type="entry name" value="HPF/YfiA_ribosome-assoc"/>
</dbReference>
<comment type="function">
    <text evidence="3">Required for dimerization of active 70S ribosomes into 100S ribosomes in stationary phase; 100S ribosomes are translationally inactive and sometimes present during exponential growth.</text>
</comment>
<dbReference type="HAMAP" id="MF_00839">
    <property type="entry name" value="HPF"/>
    <property type="match status" value="1"/>
</dbReference>